<dbReference type="PANTHER" id="PTHR24292">
    <property type="entry name" value="CYTOCHROME P450"/>
    <property type="match status" value="1"/>
</dbReference>
<keyword evidence="17" id="KW-1185">Reference proteome</keyword>
<evidence type="ECO:0000256" key="12">
    <source>
        <dbReference type="ARBA" id="ARBA00023033"/>
    </source>
</evidence>
<comment type="caution">
    <text evidence="16">The sequence shown here is derived from an EMBL/GenBank/DDBJ whole genome shotgun (WGS) entry which is preliminary data.</text>
</comment>
<dbReference type="PRINTS" id="PR00463">
    <property type="entry name" value="EP450I"/>
</dbReference>
<comment type="subcellular location">
    <subcellularLocation>
        <location evidence="4">Endoplasmic reticulum membrane</location>
        <topology evidence="4">Peripheral membrane protein</topology>
    </subcellularLocation>
    <subcellularLocation>
        <location evidence="3">Microsome membrane</location>
        <topology evidence="3">Peripheral membrane protein</topology>
    </subcellularLocation>
</comment>
<dbReference type="AlphaFoldDB" id="A0A5N4AYG6"/>
<dbReference type="PANTHER" id="PTHR24292:SF84">
    <property type="entry name" value="CYTOCHROME P450 28A5-RELATED"/>
    <property type="match status" value="1"/>
</dbReference>
<sequence length="461" mass="52800">MGESLTGSKSLGQICAEIYNAFPNHTYVGFYKSRTPGIVVRDYELIKDILIKDFKKFHDNDFYIDEKVDLIMGKNVFTLRGEQWKQTKSQLSRCFTSKKLKTMFPLMDEVGKAMITYLNNRQENNQLDGFDAKELASAFAVDLIASCTFGVAGHSFDSKKGELKKMVGEMFPQSTIIALKHVIFFVLPSLSSFIEVRVFPEKLTRYVRNMVTKTIRYRELNSIVYGDFLDIIREPIKDSRPFTEDDLTAHAGGFFGDGVETTSIATSYILYELAVHTDVQETLRQQIDDILSKHENKFDYDNILELEYLDNVLQETLRLHPPFPYMAKICTETIQWPSPLGLGKGPNVTLTKNMPIFIPVYGIQRDQKFYSDPNQFRPERFSTENKGINRPFLSFGSGPRRCLGERLGHIQVKIAIAYIVANFKITLNKKTILPLKIDPKYFLMAPKGGIHVNIVKRDEIK</sequence>
<evidence type="ECO:0000256" key="15">
    <source>
        <dbReference type="RuleBase" id="RU000461"/>
    </source>
</evidence>
<dbReference type="InterPro" id="IPR050476">
    <property type="entry name" value="Insect_CytP450_Detox"/>
</dbReference>
<evidence type="ECO:0000256" key="6">
    <source>
        <dbReference type="ARBA" id="ARBA00022617"/>
    </source>
</evidence>
<comment type="cofactor">
    <cofactor evidence="1 14">
        <name>heme</name>
        <dbReference type="ChEBI" id="CHEBI:30413"/>
    </cofactor>
</comment>
<keyword evidence="10 15" id="KW-0560">Oxidoreductase</keyword>
<keyword evidence="13" id="KW-0472">Membrane</keyword>
<name>A0A5N4AYG6_PHOPY</name>
<dbReference type="Proteomes" id="UP000327044">
    <property type="component" value="Unassembled WGS sequence"/>
</dbReference>
<comment type="similarity">
    <text evidence="5 15">Belongs to the cytochrome P450 family.</text>
</comment>
<gene>
    <name evidence="16" type="ORF">PPYR_04587</name>
</gene>
<reference evidence="16 17" key="1">
    <citation type="journal article" date="2018" name="Elife">
        <title>Firefly genomes illuminate parallel origins of bioluminescence in beetles.</title>
        <authorList>
            <person name="Fallon T.R."/>
            <person name="Lower S.E."/>
            <person name="Chang C.H."/>
            <person name="Bessho-Uehara M."/>
            <person name="Martin G.J."/>
            <person name="Bewick A.J."/>
            <person name="Behringer M."/>
            <person name="Debat H.J."/>
            <person name="Wong I."/>
            <person name="Day J.C."/>
            <person name="Suvorov A."/>
            <person name="Silva C.J."/>
            <person name="Stanger-Hall K.F."/>
            <person name="Hall D.W."/>
            <person name="Schmitz R.J."/>
            <person name="Nelson D.R."/>
            <person name="Lewis S.M."/>
            <person name="Shigenobu S."/>
            <person name="Bybee S.M."/>
            <person name="Larracuente A.M."/>
            <person name="Oba Y."/>
            <person name="Weng J.K."/>
        </authorList>
    </citation>
    <scope>NUCLEOTIDE SEQUENCE [LARGE SCALE GENOMIC DNA]</scope>
    <source>
        <strain evidence="16">1611_PpyrPB1</strain>
        <tissue evidence="16">Whole body</tissue>
    </source>
</reference>
<organism evidence="16 17">
    <name type="scientific">Photinus pyralis</name>
    <name type="common">Common eastern firefly</name>
    <name type="synonym">Lampyris pyralis</name>
    <dbReference type="NCBI Taxonomy" id="7054"/>
    <lineage>
        <taxon>Eukaryota</taxon>
        <taxon>Metazoa</taxon>
        <taxon>Ecdysozoa</taxon>
        <taxon>Arthropoda</taxon>
        <taxon>Hexapoda</taxon>
        <taxon>Insecta</taxon>
        <taxon>Pterygota</taxon>
        <taxon>Neoptera</taxon>
        <taxon>Endopterygota</taxon>
        <taxon>Coleoptera</taxon>
        <taxon>Polyphaga</taxon>
        <taxon>Elateriformia</taxon>
        <taxon>Elateroidea</taxon>
        <taxon>Lampyridae</taxon>
        <taxon>Lampyrinae</taxon>
        <taxon>Photinus</taxon>
    </lineage>
</organism>
<keyword evidence="9" id="KW-0492">Microsome</keyword>
<dbReference type="InterPro" id="IPR001128">
    <property type="entry name" value="Cyt_P450"/>
</dbReference>
<dbReference type="InParanoid" id="A0A5N4AYG6"/>
<evidence type="ECO:0000313" key="17">
    <source>
        <dbReference type="Proteomes" id="UP000327044"/>
    </source>
</evidence>
<evidence type="ECO:0000256" key="5">
    <source>
        <dbReference type="ARBA" id="ARBA00010617"/>
    </source>
</evidence>
<feature type="binding site" description="axial binding residue" evidence="14">
    <location>
        <position position="402"/>
    </location>
    <ligand>
        <name>heme</name>
        <dbReference type="ChEBI" id="CHEBI:30413"/>
    </ligand>
    <ligandPart>
        <name>Fe</name>
        <dbReference type="ChEBI" id="CHEBI:18248"/>
    </ligandPart>
</feature>
<dbReference type="GO" id="GO:0005789">
    <property type="term" value="C:endoplasmic reticulum membrane"/>
    <property type="evidence" value="ECO:0007669"/>
    <property type="project" value="UniProtKB-SubCell"/>
</dbReference>
<evidence type="ECO:0008006" key="18">
    <source>
        <dbReference type="Google" id="ProtNLM"/>
    </source>
</evidence>
<evidence type="ECO:0000256" key="3">
    <source>
        <dbReference type="ARBA" id="ARBA00004174"/>
    </source>
</evidence>
<keyword evidence="8" id="KW-0256">Endoplasmic reticulum</keyword>
<dbReference type="GO" id="GO:0020037">
    <property type="term" value="F:heme binding"/>
    <property type="evidence" value="ECO:0007669"/>
    <property type="project" value="InterPro"/>
</dbReference>
<evidence type="ECO:0000256" key="7">
    <source>
        <dbReference type="ARBA" id="ARBA00022723"/>
    </source>
</evidence>
<dbReference type="PRINTS" id="PR00385">
    <property type="entry name" value="P450"/>
</dbReference>
<dbReference type="GO" id="GO:0004497">
    <property type="term" value="F:monooxygenase activity"/>
    <property type="evidence" value="ECO:0007669"/>
    <property type="project" value="UniProtKB-KW"/>
</dbReference>
<keyword evidence="7 14" id="KW-0479">Metal-binding</keyword>
<dbReference type="FunFam" id="1.10.630.10:FF:000182">
    <property type="entry name" value="Cytochrome P450 3A4"/>
    <property type="match status" value="1"/>
</dbReference>
<evidence type="ECO:0000256" key="10">
    <source>
        <dbReference type="ARBA" id="ARBA00023002"/>
    </source>
</evidence>
<keyword evidence="11 14" id="KW-0408">Iron</keyword>
<dbReference type="InterPro" id="IPR036396">
    <property type="entry name" value="Cyt_P450_sf"/>
</dbReference>
<evidence type="ECO:0000256" key="2">
    <source>
        <dbReference type="ARBA" id="ARBA00003690"/>
    </source>
</evidence>
<evidence type="ECO:0000256" key="8">
    <source>
        <dbReference type="ARBA" id="ARBA00022824"/>
    </source>
</evidence>
<evidence type="ECO:0000256" key="13">
    <source>
        <dbReference type="ARBA" id="ARBA00023136"/>
    </source>
</evidence>
<dbReference type="InterPro" id="IPR002401">
    <property type="entry name" value="Cyt_P450_E_grp-I"/>
</dbReference>
<keyword evidence="6 14" id="KW-0349">Heme</keyword>
<evidence type="ECO:0000256" key="4">
    <source>
        <dbReference type="ARBA" id="ARBA00004406"/>
    </source>
</evidence>
<proteinExistence type="inferred from homology"/>
<protein>
    <recommendedName>
        <fullName evidence="18">Cytochrome P450</fullName>
    </recommendedName>
</protein>
<evidence type="ECO:0000256" key="9">
    <source>
        <dbReference type="ARBA" id="ARBA00022848"/>
    </source>
</evidence>
<evidence type="ECO:0000256" key="14">
    <source>
        <dbReference type="PIRSR" id="PIRSR602401-1"/>
    </source>
</evidence>
<evidence type="ECO:0000256" key="11">
    <source>
        <dbReference type="ARBA" id="ARBA00023004"/>
    </source>
</evidence>
<evidence type="ECO:0000256" key="1">
    <source>
        <dbReference type="ARBA" id="ARBA00001971"/>
    </source>
</evidence>
<dbReference type="GO" id="GO:0005506">
    <property type="term" value="F:iron ion binding"/>
    <property type="evidence" value="ECO:0007669"/>
    <property type="project" value="InterPro"/>
</dbReference>
<comment type="function">
    <text evidence="2">May be involved in the metabolism of insect hormones and in the breakdown of synthetic insecticides.</text>
</comment>
<dbReference type="Gene3D" id="1.10.630.10">
    <property type="entry name" value="Cytochrome P450"/>
    <property type="match status" value="1"/>
</dbReference>
<dbReference type="CDD" id="cd11056">
    <property type="entry name" value="CYP6-like"/>
    <property type="match status" value="1"/>
</dbReference>
<dbReference type="PROSITE" id="PS00086">
    <property type="entry name" value="CYTOCHROME_P450"/>
    <property type="match status" value="1"/>
</dbReference>
<keyword evidence="12 15" id="KW-0503">Monooxygenase</keyword>
<dbReference type="SUPFAM" id="SSF48264">
    <property type="entry name" value="Cytochrome P450"/>
    <property type="match status" value="1"/>
</dbReference>
<dbReference type="InterPro" id="IPR017972">
    <property type="entry name" value="Cyt_P450_CS"/>
</dbReference>
<dbReference type="Pfam" id="PF00067">
    <property type="entry name" value="p450"/>
    <property type="match status" value="1"/>
</dbReference>
<dbReference type="GO" id="GO:0016705">
    <property type="term" value="F:oxidoreductase activity, acting on paired donors, with incorporation or reduction of molecular oxygen"/>
    <property type="evidence" value="ECO:0007669"/>
    <property type="project" value="InterPro"/>
</dbReference>
<evidence type="ECO:0000313" key="16">
    <source>
        <dbReference type="EMBL" id="KAB0802401.1"/>
    </source>
</evidence>
<dbReference type="EMBL" id="VVIM01000002">
    <property type="protein sequence ID" value="KAB0802401.1"/>
    <property type="molecule type" value="Genomic_DNA"/>
</dbReference>
<accession>A0A5N4AYG6</accession>